<dbReference type="PANTHER" id="PTHR11361:SF99">
    <property type="entry name" value="DNA MISMATCH REPAIR PROTEIN"/>
    <property type="match status" value="1"/>
</dbReference>
<protein>
    <recommendedName>
        <fullName evidence="5">DNA mismatch repair proteins mutS family domain-containing protein</fullName>
    </recommendedName>
</protein>
<evidence type="ECO:0000256" key="2">
    <source>
        <dbReference type="ARBA" id="ARBA00022840"/>
    </source>
</evidence>
<accession>A0A6C0BUC9</accession>
<dbReference type="GO" id="GO:0005524">
    <property type="term" value="F:ATP binding"/>
    <property type="evidence" value="ECO:0007669"/>
    <property type="project" value="UniProtKB-KW"/>
</dbReference>
<dbReference type="InterPro" id="IPR000432">
    <property type="entry name" value="DNA_mismatch_repair_MutS_C"/>
</dbReference>
<dbReference type="PANTHER" id="PTHR11361">
    <property type="entry name" value="DNA MISMATCH REPAIR PROTEIN MUTS FAMILY MEMBER"/>
    <property type="match status" value="1"/>
</dbReference>
<evidence type="ECO:0000259" key="5">
    <source>
        <dbReference type="SMART" id="SM00534"/>
    </source>
</evidence>
<dbReference type="GO" id="GO:0030983">
    <property type="term" value="F:mismatched DNA binding"/>
    <property type="evidence" value="ECO:0007669"/>
    <property type="project" value="InterPro"/>
</dbReference>
<evidence type="ECO:0000256" key="3">
    <source>
        <dbReference type="ARBA" id="ARBA00023125"/>
    </source>
</evidence>
<dbReference type="SMART" id="SM00534">
    <property type="entry name" value="MUTSac"/>
    <property type="match status" value="1"/>
</dbReference>
<feature type="transmembrane region" description="Helical" evidence="4">
    <location>
        <begin position="130"/>
        <end position="153"/>
    </location>
</feature>
<keyword evidence="1" id="KW-0547">Nucleotide-binding</keyword>
<keyword evidence="4" id="KW-0472">Membrane</keyword>
<dbReference type="GO" id="GO:0005829">
    <property type="term" value="C:cytosol"/>
    <property type="evidence" value="ECO:0007669"/>
    <property type="project" value="TreeGrafter"/>
</dbReference>
<reference evidence="6" key="1">
    <citation type="journal article" date="2020" name="Nature">
        <title>Giant virus diversity and host interactions through global metagenomics.</title>
        <authorList>
            <person name="Schulz F."/>
            <person name="Roux S."/>
            <person name="Paez-Espino D."/>
            <person name="Jungbluth S."/>
            <person name="Walsh D.A."/>
            <person name="Denef V.J."/>
            <person name="McMahon K.D."/>
            <person name="Konstantinidis K.T."/>
            <person name="Eloe-Fadrosh E.A."/>
            <person name="Kyrpides N.C."/>
            <person name="Woyke T."/>
        </authorList>
    </citation>
    <scope>NUCLEOTIDE SEQUENCE</scope>
    <source>
        <strain evidence="6">GVMAG-M-3300018868-6</strain>
    </source>
</reference>
<keyword evidence="3" id="KW-0238">DNA-binding</keyword>
<evidence type="ECO:0000256" key="4">
    <source>
        <dbReference type="SAM" id="Phobius"/>
    </source>
</evidence>
<name>A0A6C0BUC9_9ZZZZ</name>
<organism evidence="6">
    <name type="scientific">viral metagenome</name>
    <dbReference type="NCBI Taxonomy" id="1070528"/>
    <lineage>
        <taxon>unclassified sequences</taxon>
        <taxon>metagenomes</taxon>
        <taxon>organismal metagenomes</taxon>
    </lineage>
</organism>
<feature type="transmembrane region" description="Helical" evidence="4">
    <location>
        <begin position="194"/>
        <end position="215"/>
    </location>
</feature>
<keyword evidence="2" id="KW-0067">ATP-binding</keyword>
<dbReference type="EMBL" id="MN739254">
    <property type="protein sequence ID" value="QHS95652.1"/>
    <property type="molecule type" value="Genomic_DNA"/>
</dbReference>
<dbReference type="Pfam" id="PF00488">
    <property type="entry name" value="MutS_V"/>
    <property type="match status" value="1"/>
</dbReference>
<feature type="domain" description="DNA mismatch repair proteins mutS family" evidence="5">
    <location>
        <begin position="374"/>
        <end position="564"/>
    </location>
</feature>
<sequence>MFQLPIEYIKDKHELPATIVDDLELTTVRDSSATKPLYNYLLSPQTTYGEKLVPLWSKYFTTCPKYLKETRQILSEYKNISLETDKIDVFDSKWQEIKRDSAFDSKYFYIDVKLLAFLNKYPLILQGISLYNFGAPFLSLLAPVFMFILPFFLLKATGVAITLTTYRTILVEQLKRQAFWRIFSQESGSIQHKLYLLFSVVMYIFNVYQNIVMCVKFYKNFNYIFDFFNKASNYMDYISREMKKFGEYCGPSNLYESFNVATNTAYHVIRSHCDKLTRLQPFTFSLTKFGYIGQVMHTFYEFKHSEALQSAIDYSLQYFGYLDTIKGIQHNLEAGHINFGTIKETTRKTPHMKGVYYPNLAGSQNCVKNNLKFAKNFVISGPNASGKTTLLKTILSNIIFTQQTACGFYTSCLIRPYHRLHCYLNIPDTSGRDSLFQAEARRCKDIIELINADISLNHFCIFDELYSGTNPYEAVASAFSYLAYLAKYQNVNIMITTHFLNLCELLERKEKYVPLQMETDVVGGDAVYKYKIKKGVSSVRCGIRVLRQLNYPQEILDKVAEFSFN</sequence>
<dbReference type="InterPro" id="IPR027417">
    <property type="entry name" value="P-loop_NTPase"/>
</dbReference>
<keyword evidence="4" id="KW-0812">Transmembrane</keyword>
<keyword evidence="4" id="KW-1133">Transmembrane helix</keyword>
<dbReference type="InterPro" id="IPR045076">
    <property type="entry name" value="MutS"/>
</dbReference>
<evidence type="ECO:0000256" key="1">
    <source>
        <dbReference type="ARBA" id="ARBA00022741"/>
    </source>
</evidence>
<dbReference type="Gene3D" id="3.40.50.300">
    <property type="entry name" value="P-loop containing nucleotide triphosphate hydrolases"/>
    <property type="match status" value="1"/>
</dbReference>
<evidence type="ECO:0000313" key="6">
    <source>
        <dbReference type="EMBL" id="QHS95652.1"/>
    </source>
</evidence>
<dbReference type="GO" id="GO:0006298">
    <property type="term" value="P:mismatch repair"/>
    <property type="evidence" value="ECO:0007669"/>
    <property type="project" value="InterPro"/>
</dbReference>
<proteinExistence type="predicted"/>
<dbReference type="AlphaFoldDB" id="A0A6C0BUC9"/>
<dbReference type="SUPFAM" id="SSF52540">
    <property type="entry name" value="P-loop containing nucleoside triphosphate hydrolases"/>
    <property type="match status" value="1"/>
</dbReference>
<dbReference type="GO" id="GO:0140664">
    <property type="term" value="F:ATP-dependent DNA damage sensor activity"/>
    <property type="evidence" value="ECO:0007669"/>
    <property type="project" value="InterPro"/>
</dbReference>